<dbReference type="EMBL" id="CP000360">
    <property type="protein sequence ID" value="ABF43493.1"/>
    <property type="molecule type" value="Genomic_DNA"/>
</dbReference>
<dbReference type="AlphaFoldDB" id="Q1II07"/>
<dbReference type="PANTHER" id="PTHR36849">
    <property type="entry name" value="CYTOPLASMIC PROTEIN-RELATED"/>
    <property type="match status" value="1"/>
</dbReference>
<evidence type="ECO:0000256" key="1">
    <source>
        <dbReference type="SAM" id="MobiDB-lite"/>
    </source>
</evidence>
<evidence type="ECO:0008006" key="4">
    <source>
        <dbReference type="Google" id="ProtNLM"/>
    </source>
</evidence>
<dbReference type="PANTHER" id="PTHR36849:SF1">
    <property type="entry name" value="CYTOPLASMIC PROTEIN"/>
    <property type="match status" value="1"/>
</dbReference>
<dbReference type="RefSeq" id="WP_011525290.1">
    <property type="nucleotide sequence ID" value="NC_008009.1"/>
</dbReference>
<protein>
    <recommendedName>
        <fullName evidence="4">Uroporphyrin-III C-methyltransferase</fullName>
    </recommendedName>
</protein>
<dbReference type="STRING" id="204669.Acid345_4493"/>
<organism evidence="2 3">
    <name type="scientific">Koribacter versatilis (strain Ellin345)</name>
    <dbReference type="NCBI Taxonomy" id="204669"/>
    <lineage>
        <taxon>Bacteria</taxon>
        <taxon>Pseudomonadati</taxon>
        <taxon>Acidobacteriota</taxon>
        <taxon>Terriglobia</taxon>
        <taxon>Terriglobales</taxon>
        <taxon>Candidatus Korobacteraceae</taxon>
        <taxon>Candidatus Korobacter</taxon>
    </lineage>
</organism>
<dbReference type="eggNOG" id="COG3189">
    <property type="taxonomic scope" value="Bacteria"/>
</dbReference>
<dbReference type="HOGENOM" id="CLU_137928_0_0_0"/>
<dbReference type="Pfam" id="PF22752">
    <property type="entry name" value="DUF488-N3i"/>
    <property type="match status" value="1"/>
</dbReference>
<accession>Q1II07</accession>
<evidence type="ECO:0000313" key="3">
    <source>
        <dbReference type="Proteomes" id="UP000002432"/>
    </source>
</evidence>
<evidence type="ECO:0000313" key="2">
    <source>
        <dbReference type="EMBL" id="ABF43493.1"/>
    </source>
</evidence>
<feature type="region of interest" description="Disordered" evidence="1">
    <location>
        <begin position="118"/>
        <end position="140"/>
    </location>
</feature>
<dbReference type="KEGG" id="aba:Acid345_4493"/>
<dbReference type="EnsemblBacteria" id="ABF43493">
    <property type="protein sequence ID" value="ABF43493"/>
    <property type="gene ID" value="Acid345_4493"/>
</dbReference>
<dbReference type="Proteomes" id="UP000002432">
    <property type="component" value="Chromosome"/>
</dbReference>
<gene>
    <name evidence="2" type="ordered locus">Acid345_4493</name>
</gene>
<name>Q1II07_KORVE</name>
<reference evidence="2 3" key="1">
    <citation type="journal article" date="2009" name="Appl. Environ. Microbiol.">
        <title>Three genomes from the phylum Acidobacteria provide insight into the lifestyles of these microorganisms in soils.</title>
        <authorList>
            <person name="Ward N.L."/>
            <person name="Challacombe J.F."/>
            <person name="Janssen P.H."/>
            <person name="Henrissat B."/>
            <person name="Coutinho P.M."/>
            <person name="Wu M."/>
            <person name="Xie G."/>
            <person name="Haft D.H."/>
            <person name="Sait M."/>
            <person name="Badger J."/>
            <person name="Barabote R.D."/>
            <person name="Bradley B."/>
            <person name="Brettin T.S."/>
            <person name="Brinkac L.M."/>
            <person name="Bruce D."/>
            <person name="Creasy T."/>
            <person name="Daugherty S.C."/>
            <person name="Davidsen T.M."/>
            <person name="DeBoy R.T."/>
            <person name="Detter J.C."/>
            <person name="Dodson R.J."/>
            <person name="Durkin A.S."/>
            <person name="Ganapathy A."/>
            <person name="Gwinn-Giglio M."/>
            <person name="Han C.S."/>
            <person name="Khouri H."/>
            <person name="Kiss H."/>
            <person name="Kothari S.P."/>
            <person name="Madupu R."/>
            <person name="Nelson K.E."/>
            <person name="Nelson W.C."/>
            <person name="Paulsen I."/>
            <person name="Penn K."/>
            <person name="Ren Q."/>
            <person name="Rosovitz M.J."/>
            <person name="Selengut J.D."/>
            <person name="Shrivastava S."/>
            <person name="Sullivan S.A."/>
            <person name="Tapia R."/>
            <person name="Thompson L.S."/>
            <person name="Watkins K.L."/>
            <person name="Yang Q."/>
            <person name="Yu C."/>
            <person name="Zafar N."/>
            <person name="Zhou L."/>
            <person name="Kuske C.R."/>
        </authorList>
    </citation>
    <scope>NUCLEOTIDE SEQUENCE [LARGE SCALE GENOMIC DNA]</scope>
    <source>
        <strain evidence="2 3">Ellin345</strain>
    </source>
</reference>
<dbReference type="OrthoDB" id="9790745at2"/>
<proteinExistence type="predicted"/>
<dbReference type="InterPro" id="IPR052552">
    <property type="entry name" value="YeaO-like"/>
</dbReference>
<sequence length="140" mass="15953">MNVQLKRAYDEPSASDGKRFLVDRLWPRGKAKEALHIEAWLKDLAPSDELRKWFHERPAQWLLFRRRYLAELSAPAAEAALEQLYSALAPGRRVTLVYSSKNEAHNNAVVLKELIEGARKPPTGTGPVREAGRQRARAQR</sequence>
<keyword evidence="3" id="KW-1185">Reference proteome</keyword>